<dbReference type="Proteomes" id="UP000449906">
    <property type="component" value="Unassembled WGS sequence"/>
</dbReference>
<evidence type="ECO:0000313" key="3">
    <source>
        <dbReference type="Proteomes" id="UP000449906"/>
    </source>
</evidence>
<gene>
    <name evidence="2" type="ORF">F9L07_06780</name>
</gene>
<comment type="caution">
    <text evidence="2">The sequence shown here is derived from an EMBL/GenBank/DDBJ whole genome shotgun (WGS) entry which is preliminary data.</text>
</comment>
<organism evidence="2 3">
    <name type="scientific">Nocardioides simplex</name>
    <name type="common">Arthrobacter simplex</name>
    <dbReference type="NCBI Taxonomy" id="2045"/>
    <lineage>
        <taxon>Bacteria</taxon>
        <taxon>Bacillati</taxon>
        <taxon>Actinomycetota</taxon>
        <taxon>Actinomycetes</taxon>
        <taxon>Propionibacteriales</taxon>
        <taxon>Nocardioidaceae</taxon>
        <taxon>Pimelobacter</taxon>
    </lineage>
</organism>
<accession>A0A7J5E063</accession>
<dbReference type="AlphaFoldDB" id="A0A7J5E063"/>
<evidence type="ECO:0000256" key="1">
    <source>
        <dbReference type="SAM" id="MobiDB-lite"/>
    </source>
</evidence>
<protein>
    <submittedName>
        <fullName evidence="2">Uncharacterized protein</fullName>
    </submittedName>
</protein>
<dbReference type="EMBL" id="WBVM01000001">
    <property type="protein sequence ID" value="KAB2811567.1"/>
    <property type="molecule type" value="Genomic_DNA"/>
</dbReference>
<name>A0A7J5E063_NOCSI</name>
<proteinExistence type="predicted"/>
<reference evidence="2 3" key="1">
    <citation type="submission" date="2019-09" db="EMBL/GenBank/DDBJ databases">
        <title>Pimelobacter sp. isolated from Paulinella.</title>
        <authorList>
            <person name="Jeong S.E."/>
        </authorList>
    </citation>
    <scope>NUCLEOTIDE SEQUENCE [LARGE SCALE GENOMIC DNA]</scope>
    <source>
        <strain evidence="2 3">Pch-N</strain>
    </source>
</reference>
<dbReference type="PROSITE" id="PS51318">
    <property type="entry name" value="TAT"/>
    <property type="match status" value="1"/>
</dbReference>
<dbReference type="InterPro" id="IPR006311">
    <property type="entry name" value="TAT_signal"/>
</dbReference>
<dbReference type="Gene3D" id="2.60.40.2700">
    <property type="match status" value="1"/>
</dbReference>
<evidence type="ECO:0000313" key="2">
    <source>
        <dbReference type="EMBL" id="KAB2811567.1"/>
    </source>
</evidence>
<sequence length="419" mass="44244">MSEKPEPFPTASAAGPRRPRERRRLCRALAALIAMVAMVGAGVAVAGLPAQALAAPDTTPPVITIEIPPSDGTGVWDGWYAEPQGFRVRATDDVGVAFLSYRLEGAQSGERGAPSGKIDGTISAEGVTLITMKALDSAGNVTTRTYGVGIDLTDPTTALPGLGRVYVGEEHRATFSCADPGAAIVSCTALHRGQPFGSGDPIYTGHSGLQEVTVTAIDRVGRTTTQSYGYFAVERRAIAKRPTVSGSSRAGGKLRITDGTVTPDTGNTSITSRWYVDDTLIAEGTELVLTSSHVGKDVRCAQTFTDFGYEKVTAPCAFAGGGSTVKILAAAWRLLQRPAVAGKARAGRTLRAVAPRLSAPAAAHRYQWLRDGRPIKSATRATYKTRKADRGTRISVRVVSTARDQQPLVSVSPARRLQR</sequence>
<feature type="region of interest" description="Disordered" evidence="1">
    <location>
        <begin position="1"/>
        <end position="20"/>
    </location>
</feature>
<dbReference type="RefSeq" id="WP_151579033.1">
    <property type="nucleotide sequence ID" value="NZ_WBVM01000001.1"/>
</dbReference>